<feature type="region of interest" description="Disordered" evidence="4">
    <location>
        <begin position="957"/>
        <end position="1025"/>
    </location>
</feature>
<feature type="transmembrane region" description="Helical" evidence="5">
    <location>
        <begin position="355"/>
        <end position="378"/>
    </location>
</feature>
<feature type="region of interest" description="Disordered" evidence="4">
    <location>
        <begin position="419"/>
        <end position="439"/>
    </location>
</feature>
<feature type="region of interest" description="Disordered" evidence="4">
    <location>
        <begin position="804"/>
        <end position="860"/>
    </location>
</feature>
<accession>A0A8S3YT68</accession>
<reference evidence="7" key="1">
    <citation type="submission" date="2021-04" db="EMBL/GenBank/DDBJ databases">
        <authorList>
            <consortium name="Molecular Ecology Group"/>
        </authorList>
    </citation>
    <scope>NUCLEOTIDE SEQUENCE</scope>
</reference>
<evidence type="ECO:0000313" key="8">
    <source>
        <dbReference type="Proteomes" id="UP000678393"/>
    </source>
</evidence>
<feature type="compositionally biased region" description="Low complexity" evidence="4">
    <location>
        <begin position="420"/>
        <end position="439"/>
    </location>
</feature>
<evidence type="ECO:0000256" key="1">
    <source>
        <dbReference type="ARBA" id="ARBA00004123"/>
    </source>
</evidence>
<feature type="compositionally biased region" description="Low complexity" evidence="4">
    <location>
        <begin position="1012"/>
        <end position="1025"/>
    </location>
</feature>
<keyword evidence="5" id="KW-0472">Membrane</keyword>
<feature type="domain" description="B-cell lymphoma 9 beta-catenin binding" evidence="6">
    <location>
        <begin position="229"/>
        <end position="264"/>
    </location>
</feature>
<organism evidence="7 8">
    <name type="scientific">Candidula unifasciata</name>
    <dbReference type="NCBI Taxonomy" id="100452"/>
    <lineage>
        <taxon>Eukaryota</taxon>
        <taxon>Metazoa</taxon>
        <taxon>Spiralia</taxon>
        <taxon>Lophotrochozoa</taxon>
        <taxon>Mollusca</taxon>
        <taxon>Gastropoda</taxon>
        <taxon>Heterobranchia</taxon>
        <taxon>Euthyneura</taxon>
        <taxon>Panpulmonata</taxon>
        <taxon>Eupulmonata</taxon>
        <taxon>Stylommatophora</taxon>
        <taxon>Helicina</taxon>
        <taxon>Helicoidea</taxon>
        <taxon>Geomitridae</taxon>
        <taxon>Candidula</taxon>
    </lineage>
</organism>
<dbReference type="EMBL" id="CAJHNH020000600">
    <property type="protein sequence ID" value="CAG5118742.1"/>
    <property type="molecule type" value="Genomic_DNA"/>
</dbReference>
<feature type="compositionally biased region" description="Polar residues" evidence="4">
    <location>
        <begin position="689"/>
        <end position="713"/>
    </location>
</feature>
<dbReference type="GO" id="GO:0005634">
    <property type="term" value="C:nucleus"/>
    <property type="evidence" value="ECO:0007669"/>
    <property type="project" value="UniProtKB-SubCell"/>
</dbReference>
<dbReference type="Pfam" id="PF11502">
    <property type="entry name" value="BCL9"/>
    <property type="match status" value="1"/>
</dbReference>
<feature type="compositionally biased region" description="Polar residues" evidence="4">
    <location>
        <begin position="605"/>
        <end position="615"/>
    </location>
</feature>
<feature type="region of interest" description="Disordered" evidence="4">
    <location>
        <begin position="254"/>
        <end position="283"/>
    </location>
</feature>
<feature type="region of interest" description="Disordered" evidence="4">
    <location>
        <begin position="1"/>
        <end position="38"/>
    </location>
</feature>
<comment type="caution">
    <text evidence="7">The sequence shown here is derived from an EMBL/GenBank/DDBJ whole genome shotgun (WGS) entry which is preliminary data.</text>
</comment>
<feature type="compositionally biased region" description="Low complexity" evidence="4">
    <location>
        <begin position="19"/>
        <end position="30"/>
    </location>
</feature>
<feature type="region of interest" description="Disordered" evidence="4">
    <location>
        <begin position="1254"/>
        <end position="1336"/>
    </location>
</feature>
<feature type="compositionally biased region" description="Low complexity" evidence="4">
    <location>
        <begin position="720"/>
        <end position="733"/>
    </location>
</feature>
<name>A0A8S3YT68_9EUPU</name>
<feature type="compositionally biased region" description="Polar residues" evidence="4">
    <location>
        <begin position="844"/>
        <end position="860"/>
    </location>
</feature>
<feature type="non-terminal residue" evidence="7">
    <location>
        <position position="1421"/>
    </location>
</feature>
<dbReference type="InterPro" id="IPR024670">
    <property type="entry name" value="BCL9_beta-catenin-bd_dom"/>
</dbReference>
<keyword evidence="5" id="KW-0812">Transmembrane</keyword>
<keyword evidence="3" id="KW-0539">Nucleus</keyword>
<evidence type="ECO:0000313" key="7">
    <source>
        <dbReference type="EMBL" id="CAG5118742.1"/>
    </source>
</evidence>
<dbReference type="OrthoDB" id="7668649at2759"/>
<comment type="subcellular location">
    <subcellularLocation>
        <location evidence="1">Nucleus</location>
    </subcellularLocation>
</comment>
<keyword evidence="5" id="KW-1133">Transmembrane helix</keyword>
<evidence type="ECO:0000256" key="4">
    <source>
        <dbReference type="SAM" id="MobiDB-lite"/>
    </source>
</evidence>
<dbReference type="Proteomes" id="UP000678393">
    <property type="component" value="Unassembled WGS sequence"/>
</dbReference>
<keyword evidence="8" id="KW-1185">Reference proteome</keyword>
<gene>
    <name evidence="7" type="ORF">CUNI_LOCUS4300</name>
</gene>
<protein>
    <recommendedName>
        <fullName evidence="6">B-cell lymphoma 9 beta-catenin binding domain-containing protein</fullName>
    </recommendedName>
</protein>
<feature type="compositionally biased region" description="Low complexity" evidence="4">
    <location>
        <begin position="807"/>
        <end position="843"/>
    </location>
</feature>
<proteinExistence type="inferred from homology"/>
<feature type="region of interest" description="Disordered" evidence="4">
    <location>
        <begin position="648"/>
        <end position="767"/>
    </location>
</feature>
<evidence type="ECO:0000256" key="5">
    <source>
        <dbReference type="SAM" id="Phobius"/>
    </source>
</evidence>
<sequence length="1421" mass="148546">NKIENGKPGSVGAESQKLSPQSTTPQHPSSGGTTPATIMSQHGMMTSLEPPFMQQQNKVFVFSTRLANEAAESVRHGHCKSIIQYHMDHPNTKAFLQKNPLKASSFRHGMLPAVMSSMKAGQQAPGMIRMPGPGPSPPGWGPQHPSAMEGMMGPEGMMLNGPYHPGGPGPRMMGSWPGQGCSGLHPHPHGPMGPGGYPLGSMMDMESEMMMMGGPHNSNISSSQIPDENLTLEQRQHRSRGLAQLTKIHKMLMGGSNPGDGQQPPHGHEPGMYHGGPGGMTSHQQQAMMSQHAMMTQAGMMPPHGMMSPQHQHMMAQQMSSYGPRGPPGMVPPGMNGKEQPYMPYTPEGVEKGPLLYLLTYIYMFIVILLLFSLFVTWQFQDQHAWYQMQREFYMEKQHRMQHMVSMRGPHMDPVPPPSYYSSVSQKHSGMSSPPSPGMNGMRMPMPPHGLMGSGMDPDGMGMFGGPPDMCRPPHMGMEPMPGMHPYPPHMPPQGPMDPGFDPMMVGGIPPGMGPGPPDMVPRHHGPMRQSHMMGSNGVMPSMKGPNQVTLHRAGNPEQFNPETMGGVVPPLQTQSGSSNSSKPPPSYAQAQKRKRGSDMDDSYTKGNLQQTPSPTKIHYHLSQFEGQELTITKQLNTAYVANDGGDDSGAASSAGSSSSSNGGMSGGSAGLFNSHASSPLHGPGSNKGPHSNSSQTSVHMVSSPAVSTTGPSPHQGPATPHSTTHSSSVPSSGANMRLSHFDPVPLSNGIGSGPHTPTPKPSSMSNITSASLANLAKGVENLSNQMQQNMMQGGPFHSIQVQGQMTSSNSNSNNSSNNSSSVSSTAATTTTASLSPSTNSASHPVTTAGSQASGSPNVNNAYMATNMSASQVNMPLHPSVNNYVNMQMQNMNSESTNMNLQPCSMQHGMSPHMGPGMIGGGPRSGMPHHMPQGPMMTPVGPNGPSPVMGQGLPMLSGHMPPGLAPGGSMPPHRPSSSSGMPATPPTLSKSHFTSPPLSHPSMGGLVPLPDVTSPSFPVTSSSNSSVQIQQKGHNTIQYLPANPPSSMPTYFPSSSPTPSRPPHMSSALSAAAAMGPEFANQATIAMHQSASMMRSSSIPDLHAMQGSLSGMPPSSMGPMGPSPGMPPSSMGPLGPSMMMGGPEPMMGMGHMRPGHSPGALHPSLGPGSLECVSPIPGMGGYMSNGPSIEQAQAQAQAHAAMMMQGNSQMSVSSPHGPMPPCGGPSPHMNMPPCGGPSPHSAPMMGMPGGSLHGPMPPGGMPGSSIHGPPMPGQSPHGHPMSGQSPHGHSMPVQSPHGSMPCSIPGSSPHGPMPGTIPGPSLHGPMPGPPTHSSMMGPMIPHGHMGHMHGPGMPSGGMPRQPGMGAMRMVRPSMGSMSGQYGMQYPGYQQEYYPSLSPRGHPRQMMPGMMGGPVQPYGMMP</sequence>
<evidence type="ECO:0000259" key="6">
    <source>
        <dbReference type="Pfam" id="PF11502"/>
    </source>
</evidence>
<comment type="similarity">
    <text evidence="2">Belongs to the BCL9 family.</text>
</comment>
<feature type="compositionally biased region" description="Polar residues" evidence="4">
    <location>
        <begin position="1282"/>
        <end position="1297"/>
    </location>
</feature>
<feature type="compositionally biased region" description="Low complexity" evidence="4">
    <location>
        <begin position="649"/>
        <end position="663"/>
    </location>
</feature>
<feature type="compositionally biased region" description="Polar residues" evidence="4">
    <location>
        <begin position="975"/>
        <end position="997"/>
    </location>
</feature>
<evidence type="ECO:0000256" key="3">
    <source>
        <dbReference type="ARBA" id="ARBA00023242"/>
    </source>
</evidence>
<feature type="region of interest" description="Disordered" evidence="4">
    <location>
        <begin position="544"/>
        <end position="616"/>
    </location>
</feature>
<evidence type="ECO:0000256" key="2">
    <source>
        <dbReference type="ARBA" id="ARBA00009200"/>
    </source>
</evidence>